<reference evidence="2 3" key="1">
    <citation type="submission" date="2020-03" db="EMBL/GenBank/DDBJ databases">
        <title>Genomic Encyclopedia of Type Strains, Phase IV (KMG-V): Genome sequencing to study the core and pangenomes of soil and plant-associated prokaryotes.</title>
        <authorList>
            <person name="Whitman W."/>
        </authorList>
    </citation>
    <scope>NUCLEOTIDE SEQUENCE [LARGE SCALE GENOMIC DNA]</scope>
    <source>
        <strain evidence="2 3">1B</strain>
    </source>
</reference>
<dbReference type="Proteomes" id="UP000717634">
    <property type="component" value="Unassembled WGS sequence"/>
</dbReference>
<keyword evidence="1" id="KW-0732">Signal</keyword>
<sequence length="199" mass="21568">MNYLRLTGFLLLLLPGLAANAQSKKKSSGGGSGSGSGYSTGIGLRGGGWSSGLTLKHFLGSGKGVAIEALLTTEYKAHGGRLTILGEKHIGVPDAKGLQFYYGAGFHAGAYQGRYYFADDRFYYNGRNGDVYFLKGNKGGYYYDETTYLAIGADLILGLEYKLPDLPFVVGVDYKPFFEVFHGYTGFYNDAAVSLRFTF</sequence>
<comment type="caution">
    <text evidence="2">The sequence shown here is derived from an EMBL/GenBank/DDBJ whole genome shotgun (WGS) entry which is preliminary data.</text>
</comment>
<evidence type="ECO:0000313" key="2">
    <source>
        <dbReference type="EMBL" id="NKI90118.1"/>
    </source>
</evidence>
<protein>
    <recommendedName>
        <fullName evidence="4">Outer membrane protein beta-barrel domain-containing protein</fullName>
    </recommendedName>
</protein>
<keyword evidence="3" id="KW-1185">Reference proteome</keyword>
<accession>A0ABX1HIM5</accession>
<evidence type="ECO:0008006" key="4">
    <source>
        <dbReference type="Google" id="ProtNLM"/>
    </source>
</evidence>
<dbReference type="EMBL" id="JAAVTK010000007">
    <property type="protein sequence ID" value="NKI90118.1"/>
    <property type="molecule type" value="Genomic_DNA"/>
</dbReference>
<evidence type="ECO:0000256" key="1">
    <source>
        <dbReference type="SAM" id="SignalP"/>
    </source>
</evidence>
<dbReference type="RefSeq" id="WP_168673718.1">
    <property type="nucleotide sequence ID" value="NZ_JAAVTK010000007.1"/>
</dbReference>
<gene>
    <name evidence="2" type="ORF">HBN54_002717</name>
</gene>
<organism evidence="2 3">
    <name type="scientific">Hymenobacter artigasi</name>
    <dbReference type="NCBI Taxonomy" id="2719616"/>
    <lineage>
        <taxon>Bacteria</taxon>
        <taxon>Pseudomonadati</taxon>
        <taxon>Bacteroidota</taxon>
        <taxon>Cytophagia</taxon>
        <taxon>Cytophagales</taxon>
        <taxon>Hymenobacteraceae</taxon>
        <taxon>Hymenobacter</taxon>
    </lineage>
</organism>
<name>A0ABX1HIM5_9BACT</name>
<feature type="signal peptide" evidence="1">
    <location>
        <begin position="1"/>
        <end position="21"/>
    </location>
</feature>
<evidence type="ECO:0000313" key="3">
    <source>
        <dbReference type="Proteomes" id="UP000717634"/>
    </source>
</evidence>
<proteinExistence type="predicted"/>
<feature type="chain" id="PRO_5045303096" description="Outer membrane protein beta-barrel domain-containing protein" evidence="1">
    <location>
        <begin position="22"/>
        <end position="199"/>
    </location>
</feature>